<evidence type="ECO:0000313" key="3">
    <source>
        <dbReference type="Proteomes" id="UP000324091"/>
    </source>
</evidence>
<evidence type="ECO:0000313" key="2">
    <source>
        <dbReference type="EMBL" id="TWW63117.1"/>
    </source>
</evidence>
<comment type="caution">
    <text evidence="2">The sequence shown here is derived from an EMBL/GenBank/DDBJ whole genome shotgun (WGS) entry which is preliminary data.</text>
</comment>
<accession>A0A5C6NBX1</accession>
<evidence type="ECO:0000256" key="1">
    <source>
        <dbReference type="SAM" id="MobiDB-lite"/>
    </source>
</evidence>
<feature type="region of interest" description="Disordered" evidence="1">
    <location>
        <begin position="296"/>
        <end position="322"/>
    </location>
</feature>
<name>A0A5C6NBX1_9TELE</name>
<dbReference type="AlphaFoldDB" id="A0A5C6NBX1"/>
<feature type="compositionally biased region" description="Basic and acidic residues" evidence="1">
    <location>
        <begin position="311"/>
        <end position="322"/>
    </location>
</feature>
<reference evidence="2 3" key="1">
    <citation type="submission" date="2019-04" db="EMBL/GenBank/DDBJ databases">
        <title>Chromosome genome assembly for Takifugu flavidus.</title>
        <authorList>
            <person name="Xiao S."/>
        </authorList>
    </citation>
    <scope>NUCLEOTIDE SEQUENCE [LARGE SCALE GENOMIC DNA]</scope>
    <source>
        <strain evidence="2">HTHZ2018</strain>
        <tissue evidence="2">Muscle</tissue>
    </source>
</reference>
<dbReference type="Proteomes" id="UP000324091">
    <property type="component" value="Chromosome 3"/>
</dbReference>
<proteinExistence type="predicted"/>
<feature type="region of interest" description="Disordered" evidence="1">
    <location>
        <begin position="1"/>
        <end position="23"/>
    </location>
</feature>
<gene>
    <name evidence="2" type="ORF">D4764_03G0001250</name>
</gene>
<protein>
    <submittedName>
        <fullName evidence="2">Uncharacterized protein</fullName>
    </submittedName>
</protein>
<sequence length="322" mass="36036">MLGDRPADGRLGRERGEGGGQVEERIVQKKNNNQSNIKFNNNKSIHNFCNYIVTNHISHNQSNIKYNSNKSLHNFCNYIITNHISNNHSNINNNQSNIKFNINKSIHDFCNYIVKHISNNQSNIKFNSNKSIHDFYNCIVTNHISKFRCRANCTPIYTRKYGKRFARCFVKQFRRAVRLQVREDATAADIGVVLRNNIPISDLPNNDEVAETLVTAANNNETLGVVLSASSIQTISSSGVNQNITAFSLGSPTGGTCPEHLTREASRGHPNLIPKPPHLAPLNAEEQQLYSELLPDGRASHPISKGGPSHPTEEAHFGRLYP</sequence>
<keyword evidence="3" id="KW-1185">Reference proteome</keyword>
<organism evidence="2 3">
    <name type="scientific">Takifugu flavidus</name>
    <name type="common">sansaifugu</name>
    <dbReference type="NCBI Taxonomy" id="433684"/>
    <lineage>
        <taxon>Eukaryota</taxon>
        <taxon>Metazoa</taxon>
        <taxon>Chordata</taxon>
        <taxon>Craniata</taxon>
        <taxon>Vertebrata</taxon>
        <taxon>Euteleostomi</taxon>
        <taxon>Actinopterygii</taxon>
        <taxon>Neopterygii</taxon>
        <taxon>Teleostei</taxon>
        <taxon>Neoteleostei</taxon>
        <taxon>Acanthomorphata</taxon>
        <taxon>Eupercaria</taxon>
        <taxon>Tetraodontiformes</taxon>
        <taxon>Tetradontoidea</taxon>
        <taxon>Tetraodontidae</taxon>
        <taxon>Takifugu</taxon>
    </lineage>
</organism>
<dbReference type="EMBL" id="RHFK02000016">
    <property type="protein sequence ID" value="TWW63117.1"/>
    <property type="molecule type" value="Genomic_DNA"/>
</dbReference>